<organism evidence="2 5">
    <name type="scientific">Duganella margarita</name>
    <dbReference type="NCBI Taxonomy" id="2692170"/>
    <lineage>
        <taxon>Bacteria</taxon>
        <taxon>Pseudomonadati</taxon>
        <taxon>Pseudomonadota</taxon>
        <taxon>Betaproteobacteria</taxon>
        <taxon>Burkholderiales</taxon>
        <taxon>Oxalobacteraceae</taxon>
        <taxon>Telluria group</taxon>
        <taxon>Duganella</taxon>
    </lineage>
</organism>
<feature type="chain" id="PRO_5030591497" evidence="1">
    <location>
        <begin position="21"/>
        <end position="179"/>
    </location>
</feature>
<keyword evidence="1" id="KW-0732">Signal</keyword>
<comment type="caution">
    <text evidence="2">The sequence shown here is derived from an EMBL/GenBank/DDBJ whole genome shotgun (WGS) entry which is preliminary data.</text>
</comment>
<reference evidence="4 5" key="1">
    <citation type="submission" date="2019-12" db="EMBL/GenBank/DDBJ databases">
        <title>Novel species isolated from a subtropical stream in China.</title>
        <authorList>
            <person name="Lu H."/>
        </authorList>
    </citation>
    <scope>NUCLEOTIDE SEQUENCE [LARGE SCALE GENOMIC DNA]</scope>
    <source>
        <strain evidence="3 4">FT109W</strain>
        <strain evidence="2 5">FT134W</strain>
    </source>
</reference>
<dbReference type="AlphaFoldDB" id="A0A7X4KIN0"/>
<evidence type="ECO:0000313" key="4">
    <source>
        <dbReference type="Proteomes" id="UP000466332"/>
    </source>
</evidence>
<dbReference type="RefSeq" id="WP_161045222.1">
    <property type="nucleotide sequence ID" value="NZ_WWCR01000016.1"/>
</dbReference>
<keyword evidence="4" id="KW-1185">Reference proteome</keyword>
<protein>
    <submittedName>
        <fullName evidence="2">Uncharacterized protein</fullName>
    </submittedName>
</protein>
<dbReference type="Proteomes" id="UP000466332">
    <property type="component" value="Unassembled WGS sequence"/>
</dbReference>
<feature type="signal peptide" evidence="1">
    <location>
        <begin position="1"/>
        <end position="20"/>
    </location>
</feature>
<gene>
    <name evidence="3" type="ORF">GTP55_12415</name>
    <name evidence="2" type="ORF">GTP56_15960</name>
</gene>
<dbReference type="Proteomes" id="UP000469734">
    <property type="component" value="Unassembled WGS sequence"/>
</dbReference>
<evidence type="ECO:0000313" key="2">
    <source>
        <dbReference type="EMBL" id="MYM73688.1"/>
    </source>
</evidence>
<name>A0A7X4KIN0_9BURK</name>
<sequence length="179" mass="19162">MRSKFGAVALMMALAGTAVAATINPVPAATQLKLAEGYTDVKTGDMTLRIVKAHVGSPDASAFDTFTVYVLPRKAGESWLQATVPGQKGLGYNLRTYETADANVQSIAFYQQGGQLYAVQAARPSGGAEVNLAKAHVDIKVFKFNRDWDVPKFDNEGAMTTKGSYHDAADALPGEFFTH</sequence>
<evidence type="ECO:0000256" key="1">
    <source>
        <dbReference type="SAM" id="SignalP"/>
    </source>
</evidence>
<evidence type="ECO:0000313" key="5">
    <source>
        <dbReference type="Proteomes" id="UP000469734"/>
    </source>
</evidence>
<dbReference type="EMBL" id="WWCR01000016">
    <property type="protein sequence ID" value="MYM73688.1"/>
    <property type="molecule type" value="Genomic_DNA"/>
</dbReference>
<dbReference type="EMBL" id="WWCS01000006">
    <property type="protein sequence ID" value="MYN40178.1"/>
    <property type="molecule type" value="Genomic_DNA"/>
</dbReference>
<accession>A0A7X4KIN0</accession>
<evidence type="ECO:0000313" key="3">
    <source>
        <dbReference type="EMBL" id="MYN40178.1"/>
    </source>
</evidence>
<proteinExistence type="predicted"/>